<name>A0A1R1S9D6_9ACTN</name>
<dbReference type="Proteomes" id="UP000186168">
    <property type="component" value="Unassembled WGS sequence"/>
</dbReference>
<organism evidence="1 2">
    <name type="scientific">Streptomyces sparsogenes DSM 40356</name>
    <dbReference type="NCBI Taxonomy" id="1331668"/>
    <lineage>
        <taxon>Bacteria</taxon>
        <taxon>Bacillati</taxon>
        <taxon>Actinomycetota</taxon>
        <taxon>Actinomycetes</taxon>
        <taxon>Kitasatosporales</taxon>
        <taxon>Streptomycetaceae</taxon>
        <taxon>Streptomyces</taxon>
    </lineage>
</organism>
<dbReference type="Pfam" id="PF05120">
    <property type="entry name" value="GvpG"/>
    <property type="match status" value="1"/>
</dbReference>
<keyword evidence="2" id="KW-1185">Reference proteome</keyword>
<evidence type="ECO:0000313" key="1">
    <source>
        <dbReference type="EMBL" id="OMI34848.1"/>
    </source>
</evidence>
<comment type="caution">
    <text evidence="1">The sequence shown here is derived from an EMBL/GenBank/DDBJ whole genome shotgun (WGS) entry which is preliminary data.</text>
</comment>
<accession>A0A1R1S9D6</accession>
<sequence length="83" mass="9030">MGLFTGLLTLPLAPVRGVGWIAEQLRQEALRELYDPTVIHQRLEEVAEARESGELSDDEAAELESELVGRLMRGSPSAGGLEV</sequence>
<dbReference type="EMBL" id="ASQP01000435">
    <property type="protein sequence ID" value="OMI34848.1"/>
    <property type="molecule type" value="Genomic_DNA"/>
</dbReference>
<protein>
    <submittedName>
        <fullName evidence="1">Gas vesicle protein GvpG</fullName>
    </submittedName>
</protein>
<dbReference type="RefSeq" id="WP_076972046.1">
    <property type="nucleotide sequence ID" value="NZ_ASQP01000435.1"/>
</dbReference>
<gene>
    <name evidence="1" type="ORF">SPAR_34256</name>
</gene>
<evidence type="ECO:0000313" key="2">
    <source>
        <dbReference type="Proteomes" id="UP000186168"/>
    </source>
</evidence>
<reference evidence="1 2" key="1">
    <citation type="submission" date="2013-05" db="EMBL/GenBank/DDBJ databases">
        <title>Genome sequence of Streptomyces sparsogenes DSM 40356.</title>
        <authorList>
            <person name="Coyne S."/>
            <person name="Seebeck F.P."/>
        </authorList>
    </citation>
    <scope>NUCLEOTIDE SEQUENCE [LARGE SCALE GENOMIC DNA]</scope>
    <source>
        <strain evidence="1 2">DSM 40356</strain>
    </source>
</reference>
<proteinExistence type="predicted"/>
<dbReference type="InterPro" id="IPR007804">
    <property type="entry name" value="GvpG"/>
</dbReference>
<dbReference type="AlphaFoldDB" id="A0A1R1S9D6"/>